<feature type="transmembrane region" description="Helical" evidence="8">
    <location>
        <begin position="983"/>
        <end position="1009"/>
    </location>
</feature>
<feature type="transmembrane region" description="Helical" evidence="8">
    <location>
        <begin position="848"/>
        <end position="867"/>
    </location>
</feature>
<dbReference type="Proteomes" id="UP000636949">
    <property type="component" value="Unassembled WGS sequence"/>
</dbReference>
<dbReference type="FunFam" id="1.20.1640.10:FF:000001">
    <property type="entry name" value="Efflux pump membrane transporter"/>
    <property type="match status" value="1"/>
</dbReference>
<feature type="transmembrane region" description="Helical" evidence="8">
    <location>
        <begin position="333"/>
        <end position="351"/>
    </location>
</feature>
<dbReference type="GO" id="GO:0005886">
    <property type="term" value="C:plasma membrane"/>
    <property type="evidence" value="ECO:0007669"/>
    <property type="project" value="UniProtKB-SubCell"/>
</dbReference>
<dbReference type="Gene3D" id="3.30.70.1430">
    <property type="entry name" value="Multidrug efflux transporter AcrB pore domain"/>
    <property type="match status" value="2"/>
</dbReference>
<dbReference type="Gene3D" id="1.20.1640.10">
    <property type="entry name" value="Multidrug efflux transporter AcrB transmembrane domain"/>
    <property type="match status" value="2"/>
</dbReference>
<dbReference type="Gene3D" id="3.30.2090.10">
    <property type="entry name" value="Multidrug efflux transporter AcrB TolC docking domain, DN and DC subdomains"/>
    <property type="match status" value="2"/>
</dbReference>
<evidence type="ECO:0000256" key="4">
    <source>
        <dbReference type="ARBA" id="ARBA00022519"/>
    </source>
</evidence>
<dbReference type="PANTHER" id="PTHR32063">
    <property type="match status" value="1"/>
</dbReference>
<keyword evidence="4" id="KW-0997">Cell inner membrane</keyword>
<evidence type="ECO:0000313" key="10">
    <source>
        <dbReference type="Proteomes" id="UP000636949"/>
    </source>
</evidence>
<comment type="subcellular location">
    <subcellularLocation>
        <location evidence="1">Cell inner membrane</location>
        <topology evidence="1">Multi-pass membrane protein</topology>
    </subcellularLocation>
</comment>
<feature type="transmembrane region" description="Helical" evidence="8">
    <location>
        <begin position="430"/>
        <end position="450"/>
    </location>
</feature>
<name>A0A8J2Z3M5_9GAMM</name>
<dbReference type="Gene3D" id="3.30.70.1440">
    <property type="entry name" value="Multidrug efflux transporter AcrB pore domain"/>
    <property type="match status" value="1"/>
</dbReference>
<feature type="transmembrane region" description="Helical" evidence="8">
    <location>
        <begin position="12"/>
        <end position="32"/>
    </location>
</feature>
<dbReference type="RefSeq" id="WP_117001909.1">
    <property type="nucleotide sequence ID" value="NZ_BMJS01000007.1"/>
</dbReference>
<dbReference type="PANTHER" id="PTHR32063:SF28">
    <property type="entry name" value="BLR2861 PROTEIN"/>
    <property type="match status" value="1"/>
</dbReference>
<dbReference type="InterPro" id="IPR001036">
    <property type="entry name" value="Acrflvin-R"/>
</dbReference>
<feature type="transmembrane region" description="Helical" evidence="8">
    <location>
        <begin position="358"/>
        <end position="379"/>
    </location>
</feature>
<feature type="transmembrane region" description="Helical" evidence="8">
    <location>
        <begin position="874"/>
        <end position="893"/>
    </location>
</feature>
<feature type="transmembrane region" description="Helical" evidence="8">
    <location>
        <begin position="385"/>
        <end position="409"/>
    </location>
</feature>
<dbReference type="SUPFAM" id="SSF82714">
    <property type="entry name" value="Multidrug efflux transporter AcrB TolC docking domain, DN and DC subdomains"/>
    <property type="match status" value="2"/>
</dbReference>
<feature type="transmembrane region" description="Helical" evidence="8">
    <location>
        <begin position="462"/>
        <end position="481"/>
    </location>
</feature>
<evidence type="ECO:0000256" key="3">
    <source>
        <dbReference type="ARBA" id="ARBA00022475"/>
    </source>
</evidence>
<keyword evidence="3" id="KW-1003">Cell membrane</keyword>
<gene>
    <name evidence="9" type="ORF">GCM10010995_09350</name>
</gene>
<evidence type="ECO:0000256" key="2">
    <source>
        <dbReference type="ARBA" id="ARBA00022448"/>
    </source>
</evidence>
<keyword evidence="2" id="KW-0813">Transport</keyword>
<keyword evidence="5 8" id="KW-0812">Transmembrane</keyword>
<keyword evidence="7 8" id="KW-0472">Membrane</keyword>
<organism evidence="9 10">
    <name type="scientific">Cysteiniphilum litorale</name>
    <dbReference type="NCBI Taxonomy" id="2056700"/>
    <lineage>
        <taxon>Bacteria</taxon>
        <taxon>Pseudomonadati</taxon>
        <taxon>Pseudomonadota</taxon>
        <taxon>Gammaproteobacteria</taxon>
        <taxon>Thiotrichales</taxon>
        <taxon>Fastidiosibacteraceae</taxon>
        <taxon>Cysteiniphilum</taxon>
    </lineage>
</organism>
<evidence type="ECO:0000256" key="5">
    <source>
        <dbReference type="ARBA" id="ARBA00022692"/>
    </source>
</evidence>
<dbReference type="OrthoDB" id="5613295at2"/>
<keyword evidence="6 8" id="KW-1133">Transmembrane helix</keyword>
<protein>
    <submittedName>
        <fullName evidence="9">Multidrug transporter AcrB</fullName>
    </submittedName>
</protein>
<comment type="caution">
    <text evidence="9">The sequence shown here is derived from an EMBL/GenBank/DDBJ whole genome shotgun (WGS) entry which is preliminary data.</text>
</comment>
<evidence type="ECO:0000256" key="8">
    <source>
        <dbReference type="SAM" id="Phobius"/>
    </source>
</evidence>
<feature type="transmembrane region" description="Helical" evidence="8">
    <location>
        <begin position="519"/>
        <end position="542"/>
    </location>
</feature>
<evidence type="ECO:0000256" key="6">
    <source>
        <dbReference type="ARBA" id="ARBA00022989"/>
    </source>
</evidence>
<reference evidence="9" key="2">
    <citation type="submission" date="2020-09" db="EMBL/GenBank/DDBJ databases">
        <authorList>
            <person name="Sun Q."/>
            <person name="Zhou Y."/>
        </authorList>
    </citation>
    <scope>NUCLEOTIDE SEQUENCE</scope>
    <source>
        <strain evidence="9">CGMCC 1.15758</strain>
    </source>
</reference>
<dbReference type="SUPFAM" id="SSF82693">
    <property type="entry name" value="Multidrug efflux transporter AcrB pore domain, PN1, PN2, PC1 and PC2 subdomains"/>
    <property type="match status" value="4"/>
</dbReference>
<dbReference type="InterPro" id="IPR027463">
    <property type="entry name" value="AcrB_DN_DC_subdom"/>
</dbReference>
<sequence>MHFIDIFIKRPVLSTVISLLILVAGIGTAFTLQVRQYPYMNNATIIVTTAYPGANPEIIQGFITTPLEQSVGAADGIDYMTSQSVLGLSTLTINVKLGADPNNVLSQVVQKVNAVQNVMPSGAQSPAIDMQSGNSFPSLILGFTSDALNEQEITAYIKNQLTPKLQSLGGISNVIIWGQKDYAMRVWLNYDKMARFNVTPDDIANALQANSLIAAGGQIKGPYFNVTLNPTTNLDNAQTYKQLVVKNENGNLVRLGDVATVELGAQTYTANVSFNGKYGVFAGVVAASDANVLTVVDNIMKDLPSIKASLPTGLNMNIVYNNTTYIKASIEDVVKTLIEAVIIVTVVLFLFIGSFRSVIIPVVAIPLSMIGSFLLMFLMGFSINLLTLLSMVLAIGLVVDDAIVVLENIYRHIEEGATPFEAAIQGAREIANPVILMTLTLVAVYLPIGMMGGLTGILFTEFAYSLAGAVVISGIVAYTFSPMLCSKVLSKSITEAKTVKFIDKLFEKLKNAYERALRLVMSVRIVVILFGAVVLISCYSLFMGTKSELAPTEDQAFIGIQGTAPSPANIHYLNTFAPALYKDMQSLPGVESTFVVNGYPQSNNSFGGVVLKPWSERKETQMEIKPVLQNLVNNVAGSQIYTFEMPSLPGISFGPPMQFVIQSVNSYPSIYGIANDVINKMMSSGLFVFAQSDLQFDNPQMIVQIDREKAASLGISMQQIAQALGYAYSGGYVNYFSMLGYSYQVIPELADDLKLTKEQLGQIRITTASGKLVPLSAIVTFKTQSVPLSLNRFQQLNSATINAVTTPGISQGQAIEYMQSLAKTELPQGYTHDYAGSARQFLENSSQMAVAFLFALIVIFLMLAAQFESFRDPLIILISVPMSICGALIPLYLGQLFNLGYASINIYTQVGLITLIGLISKHGILLVEFANKLQEEGYDKVEAILKSAALRLRPILMTTAAMVVGVIPLVLATGAGAVSRQSIGIVIASGMTIGTLFTLFVVPVVYTYLAKDRRALIERWKEEDKIIAQINKNHHLE</sequence>
<feature type="transmembrane region" description="Helical" evidence="8">
    <location>
        <begin position="899"/>
        <end position="919"/>
    </location>
</feature>
<proteinExistence type="predicted"/>
<accession>A0A8J2Z3M5</accession>
<evidence type="ECO:0000256" key="1">
    <source>
        <dbReference type="ARBA" id="ARBA00004429"/>
    </source>
</evidence>
<evidence type="ECO:0000256" key="7">
    <source>
        <dbReference type="ARBA" id="ARBA00023136"/>
    </source>
</evidence>
<dbReference type="PRINTS" id="PR00702">
    <property type="entry name" value="ACRIFLAVINRP"/>
</dbReference>
<feature type="transmembrane region" description="Helical" evidence="8">
    <location>
        <begin position="955"/>
        <end position="977"/>
    </location>
</feature>
<dbReference type="EMBL" id="BMJS01000007">
    <property type="protein sequence ID" value="GGF94229.1"/>
    <property type="molecule type" value="Genomic_DNA"/>
</dbReference>
<keyword evidence="10" id="KW-1185">Reference proteome</keyword>
<dbReference type="GO" id="GO:0042910">
    <property type="term" value="F:xenobiotic transmembrane transporter activity"/>
    <property type="evidence" value="ECO:0007669"/>
    <property type="project" value="TreeGrafter"/>
</dbReference>
<evidence type="ECO:0000313" key="9">
    <source>
        <dbReference type="EMBL" id="GGF94229.1"/>
    </source>
</evidence>
<dbReference type="Gene3D" id="3.30.70.1320">
    <property type="entry name" value="Multidrug efflux transporter AcrB pore domain like"/>
    <property type="match status" value="1"/>
</dbReference>
<reference evidence="9" key="1">
    <citation type="journal article" date="2014" name="Int. J. Syst. Evol. Microbiol.">
        <title>Complete genome sequence of Corynebacterium casei LMG S-19264T (=DSM 44701T), isolated from a smear-ripened cheese.</title>
        <authorList>
            <consortium name="US DOE Joint Genome Institute (JGI-PGF)"/>
            <person name="Walter F."/>
            <person name="Albersmeier A."/>
            <person name="Kalinowski J."/>
            <person name="Ruckert C."/>
        </authorList>
    </citation>
    <scope>NUCLEOTIDE SEQUENCE</scope>
    <source>
        <strain evidence="9">CGMCC 1.15758</strain>
    </source>
</reference>
<dbReference type="Pfam" id="PF00873">
    <property type="entry name" value="ACR_tran"/>
    <property type="match status" value="1"/>
</dbReference>
<dbReference type="AlphaFoldDB" id="A0A8J2Z3M5"/>
<dbReference type="SUPFAM" id="SSF82866">
    <property type="entry name" value="Multidrug efflux transporter AcrB transmembrane domain"/>
    <property type="match status" value="2"/>
</dbReference>